<dbReference type="InterPro" id="IPR036890">
    <property type="entry name" value="HATPase_C_sf"/>
</dbReference>
<keyword evidence="8" id="KW-0472">Membrane</keyword>
<sequence>MNLFAHLALRLAGVVLLCLVCAVGWVLIDAHRSIEKEATASAGRVARTLEALYWRELLWRGGLNREHIVPVPDWQTMTTMKVISPGVCITFAPGNEAPQRLCSQLEAINTPAPAWFKHFYTQIFGGYARIEQPLTARQPMAGTIAAEPDAEAAVRQAWHQVELSLTIAGLLAAGIGVLAALLIGHSLMPARSIVASLKRLEHGDFSHRLPAYRTAEFNEISRAVNDLSTRLSETTAQRVALTNRLFQVQEEERRALARDLHDEFGQCLAAVGALATVIEMESRAERPDLAQDARSIIETTKRMTGTLRGALARLRSQEVEELGLEASLAQLVAGWNVQSGPQATFHLDVKGDLTEVPRATAQSIYRIAQECLTNAARHGSPQDVRLQVERVDTAVALSVEDDGGGSPTKLSGASGYGLLGIRERIDALGGSLSIGPAPRGVRVAAVIPLAA</sequence>
<accession>A0ABU0YQ02</accession>
<dbReference type="Gene3D" id="6.10.340.10">
    <property type="match status" value="1"/>
</dbReference>
<keyword evidence="12" id="KW-1185">Reference proteome</keyword>
<dbReference type="InterPro" id="IPR003594">
    <property type="entry name" value="HATPase_dom"/>
</dbReference>
<comment type="caution">
    <text evidence="11">The sequence shown here is derived from an EMBL/GenBank/DDBJ whole genome shotgun (WGS) entry which is preliminary data.</text>
</comment>
<dbReference type="SMART" id="SM00304">
    <property type="entry name" value="HAMP"/>
    <property type="match status" value="1"/>
</dbReference>
<evidence type="ECO:0000313" key="11">
    <source>
        <dbReference type="EMBL" id="MDQ7249809.1"/>
    </source>
</evidence>
<dbReference type="Gene3D" id="1.20.5.1930">
    <property type="match status" value="1"/>
</dbReference>
<keyword evidence="6 11" id="KW-0418">Kinase</keyword>
<keyword evidence="8" id="KW-1133">Transmembrane helix</keyword>
<dbReference type="CDD" id="cd16917">
    <property type="entry name" value="HATPase_UhpB-NarQ-NarX-like"/>
    <property type="match status" value="1"/>
</dbReference>
<dbReference type="GO" id="GO:0016301">
    <property type="term" value="F:kinase activity"/>
    <property type="evidence" value="ECO:0007669"/>
    <property type="project" value="UniProtKB-KW"/>
</dbReference>
<reference evidence="12" key="1">
    <citation type="submission" date="2023-08" db="EMBL/GenBank/DDBJ databases">
        <title>Rhodospirillaceae gen. nov., a novel taxon isolated from the Yangtze River Yuezi River estuary sludge.</title>
        <authorList>
            <person name="Ruan L."/>
        </authorList>
    </citation>
    <scope>NUCLEOTIDE SEQUENCE [LARGE SCALE GENOMIC DNA]</scope>
    <source>
        <strain evidence="12">R-7</strain>
    </source>
</reference>
<evidence type="ECO:0000313" key="12">
    <source>
        <dbReference type="Proteomes" id="UP001230156"/>
    </source>
</evidence>
<dbReference type="SMART" id="SM00387">
    <property type="entry name" value="HATPase_c"/>
    <property type="match status" value="1"/>
</dbReference>
<feature type="domain" description="HAMP" evidence="10">
    <location>
        <begin position="184"/>
        <end position="236"/>
    </location>
</feature>
<evidence type="ECO:0000256" key="4">
    <source>
        <dbReference type="ARBA" id="ARBA00022553"/>
    </source>
</evidence>
<dbReference type="Proteomes" id="UP001230156">
    <property type="component" value="Unassembled WGS sequence"/>
</dbReference>
<comment type="catalytic activity">
    <reaction evidence="1">
        <text>ATP + protein L-histidine = ADP + protein N-phospho-L-histidine.</text>
        <dbReference type="EC" id="2.7.13.3"/>
    </reaction>
</comment>
<keyword evidence="4" id="KW-0597">Phosphoprotein</keyword>
<keyword evidence="8" id="KW-0812">Transmembrane</keyword>
<dbReference type="PANTHER" id="PTHR24421:SF58">
    <property type="entry name" value="SIGNAL TRANSDUCTION HISTIDINE-PROTEIN KINASE_PHOSPHATASE UHPB"/>
    <property type="match status" value="1"/>
</dbReference>
<protein>
    <recommendedName>
        <fullName evidence="3">histidine kinase</fullName>
        <ecNumber evidence="3">2.7.13.3</ecNumber>
    </recommendedName>
</protein>
<dbReference type="PROSITE" id="PS50885">
    <property type="entry name" value="HAMP"/>
    <property type="match status" value="1"/>
</dbReference>
<dbReference type="EMBL" id="JAUYVI010000006">
    <property type="protein sequence ID" value="MDQ7249809.1"/>
    <property type="molecule type" value="Genomic_DNA"/>
</dbReference>
<feature type="transmembrane region" description="Helical" evidence="8">
    <location>
        <begin position="6"/>
        <end position="28"/>
    </location>
</feature>
<evidence type="ECO:0000256" key="5">
    <source>
        <dbReference type="ARBA" id="ARBA00022679"/>
    </source>
</evidence>
<dbReference type="EC" id="2.7.13.3" evidence="3"/>
<dbReference type="Pfam" id="PF00672">
    <property type="entry name" value="HAMP"/>
    <property type="match status" value="1"/>
</dbReference>
<comment type="subcellular location">
    <subcellularLocation>
        <location evidence="2">Membrane</location>
    </subcellularLocation>
</comment>
<dbReference type="InterPro" id="IPR005467">
    <property type="entry name" value="His_kinase_dom"/>
</dbReference>
<dbReference type="RefSeq" id="WP_379958227.1">
    <property type="nucleotide sequence ID" value="NZ_JAUYVI010000006.1"/>
</dbReference>
<dbReference type="Pfam" id="PF07730">
    <property type="entry name" value="HisKA_3"/>
    <property type="match status" value="1"/>
</dbReference>
<dbReference type="InterPro" id="IPR011712">
    <property type="entry name" value="Sig_transdc_His_kin_sub3_dim/P"/>
</dbReference>
<evidence type="ECO:0000256" key="6">
    <source>
        <dbReference type="ARBA" id="ARBA00022777"/>
    </source>
</evidence>
<evidence type="ECO:0000256" key="1">
    <source>
        <dbReference type="ARBA" id="ARBA00000085"/>
    </source>
</evidence>
<evidence type="ECO:0000256" key="3">
    <source>
        <dbReference type="ARBA" id="ARBA00012438"/>
    </source>
</evidence>
<dbReference type="CDD" id="cd06225">
    <property type="entry name" value="HAMP"/>
    <property type="match status" value="1"/>
</dbReference>
<evidence type="ECO:0000256" key="2">
    <source>
        <dbReference type="ARBA" id="ARBA00004370"/>
    </source>
</evidence>
<gene>
    <name evidence="11" type="ORF">Q8A70_19125</name>
</gene>
<dbReference type="InterPro" id="IPR050482">
    <property type="entry name" value="Sensor_HK_TwoCompSys"/>
</dbReference>
<proteinExistence type="predicted"/>
<evidence type="ECO:0000259" key="9">
    <source>
        <dbReference type="PROSITE" id="PS50109"/>
    </source>
</evidence>
<keyword evidence="5" id="KW-0808">Transferase</keyword>
<keyword evidence="7" id="KW-0902">Two-component regulatory system</keyword>
<dbReference type="PANTHER" id="PTHR24421">
    <property type="entry name" value="NITRATE/NITRITE SENSOR PROTEIN NARX-RELATED"/>
    <property type="match status" value="1"/>
</dbReference>
<dbReference type="Gene3D" id="3.30.565.10">
    <property type="entry name" value="Histidine kinase-like ATPase, C-terminal domain"/>
    <property type="match status" value="1"/>
</dbReference>
<evidence type="ECO:0000256" key="8">
    <source>
        <dbReference type="SAM" id="Phobius"/>
    </source>
</evidence>
<dbReference type="InterPro" id="IPR003660">
    <property type="entry name" value="HAMP_dom"/>
</dbReference>
<evidence type="ECO:0000259" key="10">
    <source>
        <dbReference type="PROSITE" id="PS50885"/>
    </source>
</evidence>
<dbReference type="Pfam" id="PF02518">
    <property type="entry name" value="HATPase_c"/>
    <property type="match status" value="1"/>
</dbReference>
<dbReference type="SUPFAM" id="SSF55874">
    <property type="entry name" value="ATPase domain of HSP90 chaperone/DNA topoisomerase II/histidine kinase"/>
    <property type="match status" value="1"/>
</dbReference>
<dbReference type="PROSITE" id="PS50109">
    <property type="entry name" value="HIS_KIN"/>
    <property type="match status" value="1"/>
</dbReference>
<name>A0ABU0YQ02_9PROT</name>
<feature type="domain" description="Histidine kinase" evidence="9">
    <location>
        <begin position="259"/>
        <end position="451"/>
    </location>
</feature>
<feature type="transmembrane region" description="Helical" evidence="8">
    <location>
        <begin position="165"/>
        <end position="188"/>
    </location>
</feature>
<evidence type="ECO:0000256" key="7">
    <source>
        <dbReference type="ARBA" id="ARBA00023012"/>
    </source>
</evidence>
<organism evidence="11 12">
    <name type="scientific">Dongia sedimenti</name>
    <dbReference type="NCBI Taxonomy" id="3064282"/>
    <lineage>
        <taxon>Bacteria</taxon>
        <taxon>Pseudomonadati</taxon>
        <taxon>Pseudomonadota</taxon>
        <taxon>Alphaproteobacteria</taxon>
        <taxon>Rhodospirillales</taxon>
        <taxon>Dongiaceae</taxon>
        <taxon>Dongia</taxon>
    </lineage>
</organism>